<evidence type="ECO:0000256" key="5">
    <source>
        <dbReference type="ARBA" id="ARBA00022694"/>
    </source>
</evidence>
<dbReference type="InterPro" id="IPR027417">
    <property type="entry name" value="P-loop_NTPase"/>
</dbReference>
<sequence length="312" mass="34956">MKHRIVCVVGPTATGKTALGVELALALDGEIVSADSMQVYRGMDIGTAKPGEAERKGVPHHMLDVVGPEEEYSAARYVRDASSCVDDILARGKLPIVVGGTGLYAEALVSGRDFAPAGTQTACREELQKQLEREGPEAMLELLRRFDPDSAARLHRNDSKRILRALEVWYVSGKTISQHNEETRRAPPRYEAFWIGLNYLNRQDLYDRIDSRVDRMLAAGLLEEVRALLAGGVPKNGTALQAIGYKELVNVVQGTADLASAVDKIKMESRRYAKRQLTWFRKNPEIHWISWDKTPDLELARQISWNYLKNWV</sequence>
<comment type="subunit">
    <text evidence="10">Monomer.</text>
</comment>
<dbReference type="EMBL" id="FWXW01000003">
    <property type="protein sequence ID" value="SMC55951.1"/>
    <property type="molecule type" value="Genomic_DNA"/>
</dbReference>
<evidence type="ECO:0000256" key="1">
    <source>
        <dbReference type="ARBA" id="ARBA00001946"/>
    </source>
</evidence>
<keyword evidence="15" id="KW-1185">Reference proteome</keyword>
<evidence type="ECO:0000256" key="2">
    <source>
        <dbReference type="ARBA" id="ARBA00003213"/>
    </source>
</evidence>
<dbReference type="GO" id="GO:0052381">
    <property type="term" value="F:tRNA dimethylallyltransferase activity"/>
    <property type="evidence" value="ECO:0007669"/>
    <property type="project" value="UniProtKB-UniRule"/>
</dbReference>
<comment type="caution">
    <text evidence="10">Lacks conserved residue(s) required for the propagation of feature annotation.</text>
</comment>
<dbReference type="InterPro" id="IPR039657">
    <property type="entry name" value="Dimethylallyltransferase"/>
</dbReference>
<dbReference type="Pfam" id="PF01715">
    <property type="entry name" value="IPPT"/>
    <property type="match status" value="1"/>
</dbReference>
<evidence type="ECO:0000256" key="11">
    <source>
        <dbReference type="RuleBase" id="RU003783"/>
    </source>
</evidence>
<comment type="function">
    <text evidence="2 10 12">Catalyzes the transfer of a dimethylallyl group onto the adenine at position 37 in tRNAs that read codons beginning with uridine, leading to the formation of N6-(dimethylallyl)adenosine (i(6)A).</text>
</comment>
<evidence type="ECO:0000256" key="13">
    <source>
        <dbReference type="RuleBase" id="RU003785"/>
    </source>
</evidence>
<evidence type="ECO:0000256" key="4">
    <source>
        <dbReference type="ARBA" id="ARBA00022679"/>
    </source>
</evidence>
<dbReference type="GO" id="GO:0006400">
    <property type="term" value="P:tRNA modification"/>
    <property type="evidence" value="ECO:0007669"/>
    <property type="project" value="TreeGrafter"/>
</dbReference>
<dbReference type="InterPro" id="IPR018022">
    <property type="entry name" value="IPT"/>
</dbReference>
<dbReference type="AlphaFoldDB" id="A0A1W2A6B4"/>
<evidence type="ECO:0000256" key="7">
    <source>
        <dbReference type="ARBA" id="ARBA00022840"/>
    </source>
</evidence>
<dbReference type="HAMAP" id="MF_00185">
    <property type="entry name" value="IPP_trans"/>
    <property type="match status" value="1"/>
</dbReference>
<feature type="binding site" evidence="10">
    <location>
        <begin position="10"/>
        <end position="17"/>
    </location>
    <ligand>
        <name>ATP</name>
        <dbReference type="ChEBI" id="CHEBI:30616"/>
    </ligand>
</feature>
<dbReference type="Proteomes" id="UP000192790">
    <property type="component" value="Unassembled WGS sequence"/>
</dbReference>
<dbReference type="SUPFAM" id="SSF52540">
    <property type="entry name" value="P-loop containing nucleoside triphosphate hydrolases"/>
    <property type="match status" value="1"/>
</dbReference>
<evidence type="ECO:0000256" key="12">
    <source>
        <dbReference type="RuleBase" id="RU003784"/>
    </source>
</evidence>
<dbReference type="RefSeq" id="WP_084234145.1">
    <property type="nucleotide sequence ID" value="NZ_FWXW01000003.1"/>
</dbReference>
<dbReference type="OrthoDB" id="9776390at2"/>
<feature type="region of interest" description="Interaction with substrate tRNA" evidence="10">
    <location>
        <begin position="35"/>
        <end position="38"/>
    </location>
</feature>
<organism evidence="14 15">
    <name type="scientific">Papillibacter cinnamivorans DSM 12816</name>
    <dbReference type="NCBI Taxonomy" id="1122930"/>
    <lineage>
        <taxon>Bacteria</taxon>
        <taxon>Bacillati</taxon>
        <taxon>Bacillota</taxon>
        <taxon>Clostridia</taxon>
        <taxon>Eubacteriales</taxon>
        <taxon>Oscillospiraceae</taxon>
        <taxon>Papillibacter</taxon>
    </lineage>
</organism>
<keyword evidence="4 10" id="KW-0808">Transferase</keyword>
<keyword evidence="5 10" id="KW-0819">tRNA processing</keyword>
<evidence type="ECO:0000256" key="9">
    <source>
        <dbReference type="ARBA" id="ARBA00049563"/>
    </source>
</evidence>
<dbReference type="Gene3D" id="3.40.50.300">
    <property type="entry name" value="P-loop containing nucleotide triphosphate hydrolases"/>
    <property type="match status" value="1"/>
</dbReference>
<dbReference type="PANTHER" id="PTHR11088">
    <property type="entry name" value="TRNA DIMETHYLALLYLTRANSFERASE"/>
    <property type="match status" value="1"/>
</dbReference>
<keyword evidence="7 10" id="KW-0067">ATP-binding</keyword>
<feature type="site" description="Interaction with substrate tRNA" evidence="10">
    <location>
        <position position="101"/>
    </location>
</feature>
<evidence type="ECO:0000256" key="3">
    <source>
        <dbReference type="ARBA" id="ARBA00005842"/>
    </source>
</evidence>
<evidence type="ECO:0000313" key="14">
    <source>
        <dbReference type="EMBL" id="SMC55951.1"/>
    </source>
</evidence>
<gene>
    <name evidence="10" type="primary">miaA</name>
    <name evidence="14" type="ORF">SAMN02745168_1523</name>
</gene>
<name>A0A1W2A6B4_9FIRM</name>
<feature type="site" description="Interaction with substrate tRNA" evidence="10">
    <location>
        <position position="124"/>
    </location>
</feature>
<dbReference type="Gene3D" id="1.10.20.140">
    <property type="match status" value="1"/>
</dbReference>
<reference evidence="14 15" key="1">
    <citation type="submission" date="2017-04" db="EMBL/GenBank/DDBJ databases">
        <authorList>
            <person name="Afonso C.L."/>
            <person name="Miller P.J."/>
            <person name="Scott M.A."/>
            <person name="Spackman E."/>
            <person name="Goraichik I."/>
            <person name="Dimitrov K.M."/>
            <person name="Suarez D.L."/>
            <person name="Swayne D.E."/>
        </authorList>
    </citation>
    <scope>NUCLEOTIDE SEQUENCE [LARGE SCALE GENOMIC DNA]</scope>
    <source>
        <strain evidence="14 15">DSM 12816</strain>
    </source>
</reference>
<dbReference type="PANTHER" id="PTHR11088:SF60">
    <property type="entry name" value="TRNA DIMETHYLALLYLTRANSFERASE"/>
    <property type="match status" value="1"/>
</dbReference>
<comment type="catalytic activity">
    <reaction evidence="9 10 11">
        <text>adenosine(37) in tRNA + dimethylallyl diphosphate = N(6)-dimethylallyladenosine(37) in tRNA + diphosphate</text>
        <dbReference type="Rhea" id="RHEA:26482"/>
        <dbReference type="Rhea" id="RHEA-COMP:10162"/>
        <dbReference type="Rhea" id="RHEA-COMP:10375"/>
        <dbReference type="ChEBI" id="CHEBI:33019"/>
        <dbReference type="ChEBI" id="CHEBI:57623"/>
        <dbReference type="ChEBI" id="CHEBI:74411"/>
        <dbReference type="ChEBI" id="CHEBI:74415"/>
        <dbReference type="EC" id="2.5.1.75"/>
    </reaction>
</comment>
<comment type="cofactor">
    <cofactor evidence="1 10">
        <name>Mg(2+)</name>
        <dbReference type="ChEBI" id="CHEBI:18420"/>
    </cofactor>
</comment>
<evidence type="ECO:0000256" key="10">
    <source>
        <dbReference type="HAMAP-Rule" id="MF_00185"/>
    </source>
</evidence>
<dbReference type="STRING" id="1122930.SAMN02745168_1523"/>
<dbReference type="EC" id="2.5.1.75" evidence="10"/>
<dbReference type="NCBIfam" id="TIGR00174">
    <property type="entry name" value="miaA"/>
    <property type="match status" value="1"/>
</dbReference>
<evidence type="ECO:0000256" key="6">
    <source>
        <dbReference type="ARBA" id="ARBA00022741"/>
    </source>
</evidence>
<dbReference type="GO" id="GO:0005524">
    <property type="term" value="F:ATP binding"/>
    <property type="evidence" value="ECO:0007669"/>
    <property type="project" value="UniProtKB-UniRule"/>
</dbReference>
<comment type="similarity">
    <text evidence="3 10 13">Belongs to the IPP transferase family.</text>
</comment>
<proteinExistence type="inferred from homology"/>
<evidence type="ECO:0000313" key="15">
    <source>
        <dbReference type="Proteomes" id="UP000192790"/>
    </source>
</evidence>
<protein>
    <recommendedName>
        <fullName evidence="10">tRNA dimethylallyltransferase</fullName>
        <ecNumber evidence="10">2.5.1.75</ecNumber>
    </recommendedName>
    <alternativeName>
        <fullName evidence="10">Dimethylallyl diphosphate:tRNA dimethylallyltransferase</fullName>
        <shortName evidence="10">DMAPP:tRNA dimethylallyltransferase</shortName>
        <shortName evidence="10">DMATase</shortName>
    </alternativeName>
    <alternativeName>
        <fullName evidence="10">Isopentenyl-diphosphate:tRNA isopentenyltransferase</fullName>
        <shortName evidence="10">IPP transferase</shortName>
        <shortName evidence="10">IPPT</shortName>
        <shortName evidence="10">IPTase</shortName>
    </alternativeName>
</protein>
<evidence type="ECO:0000256" key="8">
    <source>
        <dbReference type="ARBA" id="ARBA00022842"/>
    </source>
</evidence>
<keyword evidence="6 10" id="KW-0547">Nucleotide-binding</keyword>
<keyword evidence="8 10" id="KW-0460">Magnesium</keyword>
<feature type="binding site" evidence="10">
    <location>
        <begin position="12"/>
        <end position="17"/>
    </location>
    <ligand>
        <name>substrate</name>
    </ligand>
</feature>
<accession>A0A1W2A6B4</accession>